<dbReference type="Gene3D" id="3.30.160.60">
    <property type="entry name" value="Classic Zinc Finger"/>
    <property type="match status" value="1"/>
</dbReference>
<accession>A0AAW0MP63</accession>
<keyword evidence="2" id="KW-0479">Metal-binding</keyword>
<keyword evidence="1" id="KW-0399">Innate immunity</keyword>
<dbReference type="InterPro" id="IPR051051">
    <property type="entry name" value="E3_ubiq-ligase_TRIM/RNF"/>
</dbReference>
<dbReference type="InterPro" id="IPR006574">
    <property type="entry name" value="PRY"/>
</dbReference>
<dbReference type="InterPro" id="IPR001870">
    <property type="entry name" value="B30.2/SPRY"/>
</dbReference>
<dbReference type="Gene3D" id="3.30.40.10">
    <property type="entry name" value="Zinc/RING finger domain, C3HC4 (zinc finger)"/>
    <property type="match status" value="1"/>
</dbReference>
<evidence type="ECO:0000256" key="5">
    <source>
        <dbReference type="ARBA" id="ARBA00022859"/>
    </source>
</evidence>
<dbReference type="Pfam" id="PF13765">
    <property type="entry name" value="PRY"/>
    <property type="match status" value="1"/>
</dbReference>
<dbReference type="AlphaFoldDB" id="A0AAW0MP63"/>
<dbReference type="CDD" id="cd16040">
    <property type="entry name" value="SPRY_PRY_SNTX"/>
    <property type="match status" value="1"/>
</dbReference>
<evidence type="ECO:0000256" key="3">
    <source>
        <dbReference type="ARBA" id="ARBA00022771"/>
    </source>
</evidence>
<dbReference type="InterPro" id="IPR013083">
    <property type="entry name" value="Znf_RING/FYVE/PHD"/>
</dbReference>
<name>A0AAW0MP63_9GOBI</name>
<dbReference type="SUPFAM" id="SSF57850">
    <property type="entry name" value="RING/U-box"/>
    <property type="match status" value="1"/>
</dbReference>
<dbReference type="SUPFAM" id="SSF49899">
    <property type="entry name" value="Concanavalin A-like lectins/glucanases"/>
    <property type="match status" value="1"/>
</dbReference>
<evidence type="ECO:0000256" key="6">
    <source>
        <dbReference type="SAM" id="Coils"/>
    </source>
</evidence>
<proteinExistence type="predicted"/>
<keyword evidence="9" id="KW-1185">Reference proteome</keyword>
<dbReference type="PRINTS" id="PR01407">
    <property type="entry name" value="BUTYPHLNCDUF"/>
</dbReference>
<dbReference type="GO" id="GO:0045087">
    <property type="term" value="P:innate immune response"/>
    <property type="evidence" value="ECO:0007669"/>
    <property type="project" value="UniProtKB-KW"/>
</dbReference>
<dbReference type="InterPro" id="IPR013320">
    <property type="entry name" value="ConA-like_dom_sf"/>
</dbReference>
<keyword evidence="6" id="KW-0175">Coiled coil</keyword>
<dbReference type="EMBL" id="JBBPFD010000022">
    <property type="protein sequence ID" value="KAK7881240.1"/>
    <property type="molecule type" value="Genomic_DNA"/>
</dbReference>
<dbReference type="SUPFAM" id="SSF57845">
    <property type="entry name" value="B-box zinc-binding domain"/>
    <property type="match status" value="1"/>
</dbReference>
<dbReference type="InterPro" id="IPR043136">
    <property type="entry name" value="B30.2/SPRY_sf"/>
</dbReference>
<dbReference type="PANTHER" id="PTHR25465">
    <property type="entry name" value="B-BOX DOMAIN CONTAINING"/>
    <property type="match status" value="1"/>
</dbReference>
<dbReference type="InterPro" id="IPR003879">
    <property type="entry name" value="Butyrophylin_SPRY"/>
</dbReference>
<dbReference type="Pfam" id="PF00622">
    <property type="entry name" value="SPRY"/>
    <property type="match status" value="1"/>
</dbReference>
<dbReference type="SMART" id="SM00589">
    <property type="entry name" value="PRY"/>
    <property type="match status" value="1"/>
</dbReference>
<evidence type="ECO:0000256" key="2">
    <source>
        <dbReference type="ARBA" id="ARBA00022723"/>
    </source>
</evidence>
<keyword evidence="4" id="KW-0862">Zinc</keyword>
<keyword evidence="3" id="KW-0863">Zinc-finger</keyword>
<feature type="domain" description="B30.2/SPRY" evidence="7">
    <location>
        <begin position="274"/>
        <end position="486"/>
    </location>
</feature>
<dbReference type="GO" id="GO:0005737">
    <property type="term" value="C:cytoplasm"/>
    <property type="evidence" value="ECO:0007669"/>
    <property type="project" value="UniProtKB-ARBA"/>
</dbReference>
<dbReference type="InterPro" id="IPR003877">
    <property type="entry name" value="SPRY_dom"/>
</dbReference>
<organism evidence="8 9">
    <name type="scientific">Mugilogobius chulae</name>
    <name type="common">yellowstripe goby</name>
    <dbReference type="NCBI Taxonomy" id="88201"/>
    <lineage>
        <taxon>Eukaryota</taxon>
        <taxon>Metazoa</taxon>
        <taxon>Chordata</taxon>
        <taxon>Craniata</taxon>
        <taxon>Vertebrata</taxon>
        <taxon>Euteleostomi</taxon>
        <taxon>Actinopterygii</taxon>
        <taxon>Neopterygii</taxon>
        <taxon>Teleostei</taxon>
        <taxon>Neoteleostei</taxon>
        <taxon>Acanthomorphata</taxon>
        <taxon>Gobiaria</taxon>
        <taxon>Gobiiformes</taxon>
        <taxon>Gobioidei</taxon>
        <taxon>Gobiidae</taxon>
        <taxon>Gobionellinae</taxon>
        <taxon>Mugilogobius</taxon>
    </lineage>
</organism>
<dbReference type="GO" id="GO:0008270">
    <property type="term" value="F:zinc ion binding"/>
    <property type="evidence" value="ECO:0007669"/>
    <property type="project" value="UniProtKB-KW"/>
</dbReference>
<dbReference type="InterPro" id="IPR058030">
    <property type="entry name" value="TRIM8/14/16/25/29/45/65_CC"/>
</dbReference>
<evidence type="ECO:0000256" key="1">
    <source>
        <dbReference type="ARBA" id="ARBA00022588"/>
    </source>
</evidence>
<evidence type="ECO:0000313" key="8">
    <source>
        <dbReference type="EMBL" id="KAK7881240.1"/>
    </source>
</evidence>
<dbReference type="Proteomes" id="UP001460270">
    <property type="component" value="Unassembled WGS sequence"/>
</dbReference>
<dbReference type="PROSITE" id="PS50188">
    <property type="entry name" value="B302_SPRY"/>
    <property type="match status" value="1"/>
</dbReference>
<feature type="coiled-coil region" evidence="6">
    <location>
        <begin position="107"/>
        <end position="141"/>
    </location>
</feature>
<gene>
    <name evidence="8" type="ORF">WMY93_029649</name>
</gene>
<evidence type="ECO:0000259" key="7">
    <source>
        <dbReference type="PROSITE" id="PS50188"/>
    </source>
</evidence>
<reference evidence="9" key="1">
    <citation type="submission" date="2024-04" db="EMBL/GenBank/DDBJ databases">
        <title>Salinicola lusitanus LLJ914,a marine bacterium isolated from the Okinawa Trough.</title>
        <authorList>
            <person name="Li J."/>
        </authorList>
    </citation>
    <scope>NUCLEOTIDE SEQUENCE [LARGE SCALE GENOMIC DNA]</scope>
</reference>
<protein>
    <recommendedName>
        <fullName evidence="7">B30.2/SPRY domain-containing protein</fullName>
    </recommendedName>
</protein>
<comment type="caution">
    <text evidence="8">The sequence shown here is derived from an EMBL/GenBank/DDBJ whole genome shotgun (WGS) entry which is preliminary data.</text>
</comment>
<dbReference type="InterPro" id="IPR027370">
    <property type="entry name" value="Znf-RING_euk"/>
</dbReference>
<dbReference type="Pfam" id="PF25600">
    <property type="entry name" value="TRIM_CC"/>
    <property type="match status" value="1"/>
</dbReference>
<evidence type="ECO:0000313" key="9">
    <source>
        <dbReference type="Proteomes" id="UP001460270"/>
    </source>
</evidence>
<dbReference type="CDD" id="cd19756">
    <property type="entry name" value="Bbox2"/>
    <property type="match status" value="1"/>
</dbReference>
<sequence>MAESKLQLDFQAFSCPICLDLLNNPVTIPCGHSYYTFAASLSIRRFEKTPFDRAVRKHPGKYLHQPFEVKKMFCRTDGELICVVCCMDQNHTGHCIVIAAEERALRQAEVEERHRQVTQKIQNEESDLERVQKQEVELRYNAEEAVEIASESFTELIHAAQGKMFDVEQQVWTHEKAEEGKLQELSNKLDLELKNLRISQAELNTIAQTPDHNFFLRKFAALSNEIQTNDLPIMDNEKTIQFSDKVAITVADLVDNLKLALTQGLAEILSEPRAQSTQPDPKTREDFLRYSCQVTMDSYTAHSLISLSDGDRRATLMEEDQKYPKHPARFTYYWQVLSRESFVGRHYWEVEWSGSMVDVAIAYKRLKRQGSSDECAFGLNDKSWALCIDKTGYSFKFNKAQLRLSGPVSSRIGIYLDHGAGVVCIYSISDTMTLLHRVQAKFTQPLHVGLRFHWDCTLPKKLYNFSLLIVNLLKMNDKNSYLKAPY</sequence>
<dbReference type="Pfam" id="PF13445">
    <property type="entry name" value="zf-RING_UBOX"/>
    <property type="match status" value="1"/>
</dbReference>
<evidence type="ECO:0000256" key="4">
    <source>
        <dbReference type="ARBA" id="ARBA00022833"/>
    </source>
</evidence>
<dbReference type="PANTHER" id="PTHR25465:SF5">
    <property type="entry name" value="E3 UBIQUITIN_ISG15 LIGASE TRIM25-RELATED"/>
    <property type="match status" value="1"/>
</dbReference>
<keyword evidence="5" id="KW-0391">Immunity</keyword>
<dbReference type="Gene3D" id="2.60.120.920">
    <property type="match status" value="1"/>
</dbReference>